<evidence type="ECO:0000313" key="2">
    <source>
        <dbReference type="EMBL" id="MBB5109482.1"/>
    </source>
</evidence>
<keyword evidence="5" id="KW-1185">Reference proteome</keyword>
<evidence type="ECO:0000313" key="4">
    <source>
        <dbReference type="Proteomes" id="UP000326505"/>
    </source>
</evidence>
<feature type="signal peptide" evidence="1">
    <location>
        <begin position="1"/>
        <end position="26"/>
    </location>
</feature>
<dbReference type="Proteomes" id="UP000326505">
    <property type="component" value="Chromosome"/>
</dbReference>
<name>A0A5P2XDE6_STRST</name>
<reference evidence="2 5" key="2">
    <citation type="submission" date="2020-08" db="EMBL/GenBank/DDBJ databases">
        <title>Genomic Encyclopedia of Type Strains, Phase III (KMG-III): the genomes of soil and plant-associated and newly described type strains.</title>
        <authorList>
            <person name="Whitman W."/>
        </authorList>
    </citation>
    <scope>NUCLEOTIDE SEQUENCE [LARGE SCALE GENOMIC DNA]</scope>
    <source>
        <strain evidence="2 5">CECT 3146</strain>
    </source>
</reference>
<evidence type="ECO:0000256" key="1">
    <source>
        <dbReference type="SAM" id="SignalP"/>
    </source>
</evidence>
<dbReference type="Proteomes" id="UP000549009">
    <property type="component" value="Unassembled WGS sequence"/>
</dbReference>
<dbReference type="RefSeq" id="WP_150512680.1">
    <property type="nucleotide sequence ID" value="NZ_BMSQ01000038.1"/>
</dbReference>
<evidence type="ECO:0000313" key="5">
    <source>
        <dbReference type="Proteomes" id="UP000549009"/>
    </source>
</evidence>
<organism evidence="3 4">
    <name type="scientific">Streptomyces spectabilis</name>
    <dbReference type="NCBI Taxonomy" id="68270"/>
    <lineage>
        <taxon>Bacteria</taxon>
        <taxon>Bacillati</taxon>
        <taxon>Actinomycetota</taxon>
        <taxon>Actinomycetes</taxon>
        <taxon>Kitasatosporales</taxon>
        <taxon>Streptomycetaceae</taxon>
        <taxon>Streptomyces</taxon>
    </lineage>
</organism>
<dbReference type="OrthoDB" id="3542365at2"/>
<sequence length="114" mass="11939">MRPCHAIGAALGALALIVTIPTSANATVGFFHYQYGDSANPTAGKLEEPEARACINIPEVEGKPGSAFSPSNDVGDSEAMLYSEEGCEGTTTKIVQGQEFGADVKFKSVIFEIV</sequence>
<dbReference type="AlphaFoldDB" id="A0A5P2XDE6"/>
<dbReference type="EMBL" id="CP023690">
    <property type="protein sequence ID" value="QEV61724.1"/>
    <property type="molecule type" value="Genomic_DNA"/>
</dbReference>
<dbReference type="EMBL" id="JACHJD010000029">
    <property type="protein sequence ID" value="MBB5109482.1"/>
    <property type="molecule type" value="Genomic_DNA"/>
</dbReference>
<accession>A0A5P2XDE6</accession>
<feature type="chain" id="PRO_5044623262" evidence="1">
    <location>
        <begin position="27"/>
        <end position="114"/>
    </location>
</feature>
<reference evidence="3 4" key="1">
    <citation type="submission" date="2017-09" db="EMBL/GenBank/DDBJ databases">
        <authorList>
            <person name="Lee N."/>
            <person name="Cho B.-K."/>
        </authorList>
    </citation>
    <scope>NUCLEOTIDE SEQUENCE [LARGE SCALE GENOMIC DNA]</scope>
    <source>
        <strain evidence="3 4">ATCC 27465</strain>
    </source>
</reference>
<gene>
    <name evidence="3" type="ORF">CP982_25930</name>
    <name evidence="2" type="ORF">FHS40_008610</name>
</gene>
<evidence type="ECO:0000313" key="3">
    <source>
        <dbReference type="EMBL" id="QEV61724.1"/>
    </source>
</evidence>
<keyword evidence="1" id="KW-0732">Signal</keyword>
<protein>
    <submittedName>
        <fullName evidence="3">Uncharacterized protein</fullName>
    </submittedName>
</protein>
<proteinExistence type="predicted"/>
<dbReference type="KEGG" id="sspb:CP982_25930"/>